<dbReference type="PANTHER" id="PTHR47510">
    <property type="entry name" value="REVERSE TRANSCRIPTASE DOMAIN-CONTAINING PROTEIN"/>
    <property type="match status" value="1"/>
</dbReference>
<protein>
    <submittedName>
        <fullName evidence="1">Uncharacterized protein LOC114327217</fullName>
    </submittedName>
</protein>
<sequence length="280" mass="31815">MSDHTAQKVSFTLQISGKLKKVKKRIFSITNKNNFKSMLFSQKWDSVFFTPESLVNEQWDAFVSIVGSTFDYCFPIVSVQQKCTAKKILKPNQQVAACKNELDILLVLSRSDKVYSEAYKTKNQEYNRLLSDARSAHYEERINNSESKLKCVWQIAREINGTVTEYVDQTSNISSKPEDICNNFNKFVLHAGPNLIKTQPQATFSCSIPYNTKSFFLIPVTISEILNIISKLKNKKSAGYDGISANLLKHCAEEIAEPLCHIINNSFKYGIFPNQLKLAL</sequence>
<gene>
    <name evidence="1" type="primary">LOC114327217</name>
</gene>
<dbReference type="RefSeq" id="XP_028131554.1">
    <property type="nucleotide sequence ID" value="XM_028275753.1"/>
</dbReference>
<proteinExistence type="predicted"/>
<accession>A0A6P7F6Z0</accession>
<dbReference type="AlphaFoldDB" id="A0A6P7F6Z0"/>
<dbReference type="PANTHER" id="PTHR47510:SF3">
    <property type="entry name" value="ENDO_EXONUCLEASE_PHOSPHATASE DOMAIN-CONTAINING PROTEIN"/>
    <property type="match status" value="1"/>
</dbReference>
<reference evidence="1" key="1">
    <citation type="submission" date="2025-08" db="UniProtKB">
        <authorList>
            <consortium name="RefSeq"/>
        </authorList>
    </citation>
    <scope>IDENTIFICATION</scope>
    <source>
        <tissue evidence="1">Whole insect</tissue>
    </source>
</reference>
<dbReference type="InParanoid" id="A0A6P7F6Z0"/>
<organism evidence="1">
    <name type="scientific">Diabrotica virgifera virgifera</name>
    <name type="common">western corn rootworm</name>
    <dbReference type="NCBI Taxonomy" id="50390"/>
    <lineage>
        <taxon>Eukaryota</taxon>
        <taxon>Metazoa</taxon>
        <taxon>Ecdysozoa</taxon>
        <taxon>Arthropoda</taxon>
        <taxon>Hexapoda</taxon>
        <taxon>Insecta</taxon>
        <taxon>Pterygota</taxon>
        <taxon>Neoptera</taxon>
        <taxon>Endopterygota</taxon>
        <taxon>Coleoptera</taxon>
        <taxon>Polyphaga</taxon>
        <taxon>Cucujiformia</taxon>
        <taxon>Chrysomeloidea</taxon>
        <taxon>Chrysomelidae</taxon>
        <taxon>Galerucinae</taxon>
        <taxon>Diabroticina</taxon>
        <taxon>Diabroticites</taxon>
        <taxon>Diabrotica</taxon>
    </lineage>
</organism>
<evidence type="ECO:0000313" key="1">
    <source>
        <dbReference type="RefSeq" id="XP_028131554.1"/>
    </source>
</evidence>
<name>A0A6P7F6Z0_DIAVI</name>